<feature type="region of interest" description="Disordered" evidence="6">
    <location>
        <begin position="344"/>
        <end position="383"/>
    </location>
</feature>
<evidence type="ECO:0000256" key="4">
    <source>
        <dbReference type="ARBA" id="ARBA00023055"/>
    </source>
</evidence>
<organism evidence="8 9">
    <name type="scientific">Chlorella ohadii</name>
    <dbReference type="NCBI Taxonomy" id="2649997"/>
    <lineage>
        <taxon>Eukaryota</taxon>
        <taxon>Viridiplantae</taxon>
        <taxon>Chlorophyta</taxon>
        <taxon>core chlorophytes</taxon>
        <taxon>Trebouxiophyceae</taxon>
        <taxon>Chlorellales</taxon>
        <taxon>Chlorellaceae</taxon>
        <taxon>Chlorella clade</taxon>
        <taxon>Chlorella</taxon>
    </lineage>
</organism>
<feature type="region of interest" description="Disordered" evidence="6">
    <location>
        <begin position="162"/>
        <end position="182"/>
    </location>
</feature>
<dbReference type="Gene3D" id="2.30.29.30">
    <property type="entry name" value="Pleckstrin-homology domain (PH domain)/Phosphotyrosine-binding domain (PTB)"/>
    <property type="match status" value="1"/>
</dbReference>
<feature type="region of interest" description="Disordered" evidence="6">
    <location>
        <begin position="430"/>
        <end position="453"/>
    </location>
</feature>
<feature type="compositionally biased region" description="Low complexity" evidence="6">
    <location>
        <begin position="64"/>
        <end position="74"/>
    </location>
</feature>
<dbReference type="Gene3D" id="3.30.70.3490">
    <property type="match status" value="1"/>
</dbReference>
<keyword evidence="5" id="KW-0446">Lipid-binding</keyword>
<evidence type="ECO:0000256" key="3">
    <source>
        <dbReference type="ARBA" id="ARBA00022448"/>
    </source>
</evidence>
<evidence type="ECO:0000256" key="6">
    <source>
        <dbReference type="SAM" id="MobiDB-lite"/>
    </source>
</evidence>
<dbReference type="InterPro" id="IPR000648">
    <property type="entry name" value="Oxysterol-bd"/>
</dbReference>
<evidence type="ECO:0000313" key="8">
    <source>
        <dbReference type="EMBL" id="KAI7835838.1"/>
    </source>
</evidence>
<dbReference type="PANTHER" id="PTHR10972">
    <property type="entry name" value="OXYSTEROL-BINDING PROTEIN-RELATED"/>
    <property type="match status" value="1"/>
</dbReference>
<comment type="caution">
    <text evidence="8">The sequence shown here is derived from an EMBL/GenBank/DDBJ whole genome shotgun (WGS) entry which is preliminary data.</text>
</comment>
<dbReference type="SMART" id="SM00233">
    <property type="entry name" value="PH"/>
    <property type="match status" value="1"/>
</dbReference>
<proteinExistence type="inferred from homology"/>
<dbReference type="InterPro" id="IPR011993">
    <property type="entry name" value="PH-like_dom_sf"/>
</dbReference>
<dbReference type="Proteomes" id="UP001205105">
    <property type="component" value="Unassembled WGS sequence"/>
</dbReference>
<feature type="domain" description="PH" evidence="7">
    <location>
        <begin position="89"/>
        <end position="237"/>
    </location>
</feature>
<feature type="region of interest" description="Disordered" evidence="6">
    <location>
        <begin position="1"/>
        <end position="24"/>
    </location>
</feature>
<comment type="similarity">
    <text evidence="2">Belongs to the OSBP family.</text>
</comment>
<dbReference type="FunFam" id="2.40.160.120:FF:000001">
    <property type="entry name" value="Oxysterol-binding protein"/>
    <property type="match status" value="1"/>
</dbReference>
<dbReference type="PROSITE" id="PS50003">
    <property type="entry name" value="PH_DOMAIN"/>
    <property type="match status" value="1"/>
</dbReference>
<dbReference type="EMBL" id="JADXDR010000221">
    <property type="protein sequence ID" value="KAI7835838.1"/>
    <property type="molecule type" value="Genomic_DNA"/>
</dbReference>
<keyword evidence="3" id="KW-0813">Transport</keyword>
<dbReference type="GO" id="GO:0016020">
    <property type="term" value="C:membrane"/>
    <property type="evidence" value="ECO:0007669"/>
    <property type="project" value="TreeGrafter"/>
</dbReference>
<feature type="region of interest" description="Disordered" evidence="6">
    <location>
        <begin position="50"/>
        <end position="74"/>
    </location>
</feature>
<dbReference type="GO" id="GO:0120009">
    <property type="term" value="P:intermembrane lipid transfer"/>
    <property type="evidence" value="ECO:0007669"/>
    <property type="project" value="UniProtKB-ARBA"/>
</dbReference>
<dbReference type="Pfam" id="PF01237">
    <property type="entry name" value="Oxysterol_BP"/>
    <property type="match status" value="1"/>
</dbReference>
<feature type="compositionally biased region" description="Acidic residues" evidence="6">
    <location>
        <begin position="370"/>
        <end position="383"/>
    </location>
</feature>
<dbReference type="SUPFAM" id="SSF50729">
    <property type="entry name" value="PH domain-like"/>
    <property type="match status" value="1"/>
</dbReference>
<dbReference type="PANTHER" id="PTHR10972:SF96">
    <property type="entry name" value="OXYSTEROL-BINDING PROTEIN-RELATED PROTEIN 1A-RELATED"/>
    <property type="match status" value="1"/>
</dbReference>
<comment type="function">
    <text evidence="1">May be involved in the transport of sterols.</text>
</comment>
<name>A0AAD5DG60_9CHLO</name>
<evidence type="ECO:0000256" key="1">
    <source>
        <dbReference type="ARBA" id="ARBA00003361"/>
    </source>
</evidence>
<dbReference type="GO" id="GO:0005829">
    <property type="term" value="C:cytosol"/>
    <property type="evidence" value="ECO:0007669"/>
    <property type="project" value="TreeGrafter"/>
</dbReference>
<gene>
    <name evidence="8" type="ORF">COHA_010271</name>
</gene>
<reference evidence="8" key="1">
    <citation type="submission" date="2020-11" db="EMBL/GenBank/DDBJ databases">
        <title>Chlorella ohadii genome sequencing and assembly.</title>
        <authorList>
            <person name="Murik O."/>
            <person name="Treves H."/>
            <person name="Kedem I."/>
            <person name="Shotland Y."/>
            <person name="Kaplan A."/>
        </authorList>
    </citation>
    <scope>NUCLEOTIDE SEQUENCE</scope>
    <source>
        <strain evidence="8">1</strain>
    </source>
</reference>
<evidence type="ECO:0000259" key="7">
    <source>
        <dbReference type="PROSITE" id="PS50003"/>
    </source>
</evidence>
<evidence type="ECO:0000256" key="5">
    <source>
        <dbReference type="ARBA" id="ARBA00023121"/>
    </source>
</evidence>
<keyword evidence="9" id="KW-1185">Reference proteome</keyword>
<dbReference type="Gene3D" id="2.40.160.120">
    <property type="match status" value="1"/>
</dbReference>
<dbReference type="SUPFAM" id="SSF144000">
    <property type="entry name" value="Oxysterol-binding protein-like"/>
    <property type="match status" value="1"/>
</dbReference>
<dbReference type="AlphaFoldDB" id="A0AAD5DG60"/>
<accession>A0AAD5DG60</accession>
<dbReference type="InterPro" id="IPR001849">
    <property type="entry name" value="PH_domain"/>
</dbReference>
<feature type="compositionally biased region" description="Gly residues" evidence="6">
    <location>
        <begin position="1"/>
        <end position="14"/>
    </location>
</feature>
<dbReference type="InterPro" id="IPR037239">
    <property type="entry name" value="OSBP_sf"/>
</dbReference>
<evidence type="ECO:0000313" key="9">
    <source>
        <dbReference type="Proteomes" id="UP001205105"/>
    </source>
</evidence>
<feature type="region of interest" description="Disordered" evidence="6">
    <location>
        <begin position="478"/>
        <end position="504"/>
    </location>
</feature>
<evidence type="ECO:0000256" key="2">
    <source>
        <dbReference type="ARBA" id="ARBA00008842"/>
    </source>
</evidence>
<dbReference type="GO" id="GO:0032934">
    <property type="term" value="F:sterol binding"/>
    <property type="evidence" value="ECO:0007669"/>
    <property type="project" value="TreeGrafter"/>
</dbReference>
<keyword evidence="4" id="KW-0445">Lipid transport</keyword>
<sequence length="900" mass="98895">MQPGGNGSVAGSGASGTSAAPRLPSGGLSFREVGDWFKNLGDDLGGLVGLPRSRSVRRPPPGSGPSLSGDSQLGGVPRLPSTSILAKQQQIVVGMLLKYVNIGSGWRHRLFVLRDGVLRYYKVYGPTAINVHQLLDQLREQGELFLIGAEVSLLESRDERMAEGSGGSLAGQPSSPRHRAKLPQPAAEIHLQVASLRESNADYRKFYVHSGTSTLTLRAESKEDRWVWMQALQTSKGSWEGVTPAEASALKRDGAERIITQDEAFMTHLQEVKAKLSAAGVPSEMQLYVQDLLIQEHQRYHEVLVAEENKRKALLDIVYGLENEKRQLETALVVEGQQGAGLKRSISSAASDSEEQLAEYERQESGVVGGDEDEEMSSDGEDEFYECESGSITTAHSRGGSVDLTGFASLEHAGLAAAAAAAAVVPGGATPGMRRTGSKTSLPAPDSTASSPARTPLAATLAVPAIIADAIAAKAGRKDEPAWIGKEGPVPQRRKRMPRPEQQEKSVSLWSLIKDMVGKDLTRVCLPVYFNEPLSALQKTAEDLEYSELLDQAAEFGAGSVERLLRVAAFAVSPYSSTPGRTAKPFNPLLGETFEFVCPEKGFRFLAEKVVHHPTVIAAVAEGRRWRFEGDADVKSKFWGRSIELRPEGLLRVTFSDGDVYQWNKVTTSINNLILGKIYIDHGGIMKVRCVNTGLTARMRFKEAGLIFDKDPRQVRGFLEQGHNRFERPLLHGHWDSEMYADMPDGSTVLLWRKNPPPPEPTRYNLTAFSIMLNELTPGLDGRVAPTDCRLRPDQHCLELGQYDQANHEKQRLEHKQRAARKAAERGEPIRPRWFDFVDPAQSSFNTGKDAHVHGHRKPGEELVFKYKGGYWEARETGDWTGCRDIFGPNVIEPAHSHKE</sequence>
<dbReference type="Pfam" id="PF00169">
    <property type="entry name" value="PH"/>
    <property type="match status" value="1"/>
</dbReference>
<protein>
    <recommendedName>
        <fullName evidence="7">PH domain-containing protein</fullName>
    </recommendedName>
</protein>